<proteinExistence type="predicted"/>
<dbReference type="EMBL" id="ML994612">
    <property type="protein sequence ID" value="KAF2194183.1"/>
    <property type="molecule type" value="Genomic_DNA"/>
</dbReference>
<organism evidence="1 2">
    <name type="scientific">Zopfia rhizophila CBS 207.26</name>
    <dbReference type="NCBI Taxonomy" id="1314779"/>
    <lineage>
        <taxon>Eukaryota</taxon>
        <taxon>Fungi</taxon>
        <taxon>Dikarya</taxon>
        <taxon>Ascomycota</taxon>
        <taxon>Pezizomycotina</taxon>
        <taxon>Dothideomycetes</taxon>
        <taxon>Dothideomycetes incertae sedis</taxon>
        <taxon>Zopfiaceae</taxon>
        <taxon>Zopfia</taxon>
    </lineage>
</organism>
<name>A0A6A6ET30_9PEZI</name>
<dbReference type="OrthoDB" id="3942738at2759"/>
<accession>A0A6A6ET30</accession>
<dbReference type="AlphaFoldDB" id="A0A6A6ET30"/>
<gene>
    <name evidence="1" type="ORF">K469DRAFT_782919</name>
</gene>
<sequence>MIGMSSTQKRIVSAQYLRSKILGALQDGNLEFISLLVCISSDGRRLPPGLIMRANQATCRSHGSRTLTHHQMRHISRLGHRYERTFEIRR</sequence>
<evidence type="ECO:0000313" key="1">
    <source>
        <dbReference type="EMBL" id="KAF2194183.1"/>
    </source>
</evidence>
<dbReference type="Proteomes" id="UP000800200">
    <property type="component" value="Unassembled WGS sequence"/>
</dbReference>
<evidence type="ECO:0000313" key="2">
    <source>
        <dbReference type="Proteomes" id="UP000800200"/>
    </source>
</evidence>
<protein>
    <submittedName>
        <fullName evidence="1">Uncharacterized protein</fullName>
    </submittedName>
</protein>
<reference evidence="1" key="1">
    <citation type="journal article" date="2020" name="Stud. Mycol.">
        <title>101 Dothideomycetes genomes: a test case for predicting lifestyles and emergence of pathogens.</title>
        <authorList>
            <person name="Haridas S."/>
            <person name="Albert R."/>
            <person name="Binder M."/>
            <person name="Bloem J."/>
            <person name="Labutti K."/>
            <person name="Salamov A."/>
            <person name="Andreopoulos B."/>
            <person name="Baker S."/>
            <person name="Barry K."/>
            <person name="Bills G."/>
            <person name="Bluhm B."/>
            <person name="Cannon C."/>
            <person name="Castanera R."/>
            <person name="Culley D."/>
            <person name="Daum C."/>
            <person name="Ezra D."/>
            <person name="Gonzalez J."/>
            <person name="Henrissat B."/>
            <person name="Kuo A."/>
            <person name="Liang C."/>
            <person name="Lipzen A."/>
            <person name="Lutzoni F."/>
            <person name="Magnuson J."/>
            <person name="Mondo S."/>
            <person name="Nolan M."/>
            <person name="Ohm R."/>
            <person name="Pangilinan J."/>
            <person name="Park H.-J."/>
            <person name="Ramirez L."/>
            <person name="Alfaro M."/>
            <person name="Sun H."/>
            <person name="Tritt A."/>
            <person name="Yoshinaga Y."/>
            <person name="Zwiers L.-H."/>
            <person name="Turgeon B."/>
            <person name="Goodwin S."/>
            <person name="Spatafora J."/>
            <person name="Crous P."/>
            <person name="Grigoriev I."/>
        </authorList>
    </citation>
    <scope>NUCLEOTIDE SEQUENCE</scope>
    <source>
        <strain evidence="1">CBS 207.26</strain>
    </source>
</reference>
<keyword evidence="2" id="KW-1185">Reference proteome</keyword>